<organism evidence="1 2">
    <name type="scientific">Oricola thermophila</name>
    <dbReference type="NCBI Taxonomy" id="2742145"/>
    <lineage>
        <taxon>Bacteria</taxon>
        <taxon>Pseudomonadati</taxon>
        <taxon>Pseudomonadota</taxon>
        <taxon>Alphaproteobacteria</taxon>
        <taxon>Hyphomicrobiales</taxon>
        <taxon>Ahrensiaceae</taxon>
        <taxon>Oricola</taxon>
    </lineage>
</organism>
<name>A0A6N1VB97_9HYPH</name>
<dbReference type="EMBL" id="CP054836">
    <property type="protein sequence ID" value="QKV17823.1"/>
    <property type="molecule type" value="Genomic_DNA"/>
</dbReference>
<dbReference type="AlphaFoldDB" id="A0A6N1VB97"/>
<protein>
    <submittedName>
        <fullName evidence="1">Uncharacterized protein</fullName>
    </submittedName>
</protein>
<dbReference type="KEGG" id="orm:HTY61_04800"/>
<sequence>MTDTDKAQVAALGERRRLGTLDNHRALWEAIRRSNGLPHDTEAWNAWLVDRLESDSAKIAVAIEALEPFAMTGEMFELETEGFRDDNELDLCMAGHLFDVYKLKQFRRARAALTAIKGSDQ</sequence>
<dbReference type="RefSeq" id="WP_175275720.1">
    <property type="nucleotide sequence ID" value="NZ_CP054836.1"/>
</dbReference>
<proteinExistence type="predicted"/>
<reference evidence="1 2" key="1">
    <citation type="submission" date="2020-06" db="EMBL/GenBank/DDBJ databases">
        <title>Oricola thermophila sp. nov. isolated from a tidal sediments.</title>
        <authorList>
            <person name="Kwon K.K."/>
            <person name="Yang S.-H."/>
            <person name="Park M.-J."/>
        </authorList>
    </citation>
    <scope>NUCLEOTIDE SEQUENCE [LARGE SCALE GENOMIC DNA]</scope>
    <source>
        <strain evidence="1 2">MEBiC13590</strain>
    </source>
</reference>
<dbReference type="Proteomes" id="UP000509367">
    <property type="component" value="Chromosome"/>
</dbReference>
<evidence type="ECO:0000313" key="1">
    <source>
        <dbReference type="EMBL" id="QKV17823.1"/>
    </source>
</evidence>
<evidence type="ECO:0000313" key="2">
    <source>
        <dbReference type="Proteomes" id="UP000509367"/>
    </source>
</evidence>
<gene>
    <name evidence="1" type="ORF">HTY61_04800</name>
</gene>
<keyword evidence="2" id="KW-1185">Reference proteome</keyword>
<accession>A0A6N1VB97</accession>